<feature type="compositionally biased region" description="Basic and acidic residues" evidence="1">
    <location>
        <begin position="1"/>
        <end position="11"/>
    </location>
</feature>
<name>A0A6J4QM46_9ACTN</name>
<accession>A0A6J4QM46</accession>
<dbReference type="EMBL" id="CADCVC010000178">
    <property type="protein sequence ID" value="CAA9448910.1"/>
    <property type="molecule type" value="Genomic_DNA"/>
</dbReference>
<evidence type="ECO:0000256" key="1">
    <source>
        <dbReference type="SAM" id="MobiDB-lite"/>
    </source>
</evidence>
<dbReference type="AlphaFoldDB" id="A0A6J4QM46"/>
<sequence length="108" mass="11513">MIGQGEKEASHHACGRIDVPGRTRKDGGSGADLPGFGGAEDAGAAGVSRWLVLSNPEVDEGYTITLWETEEDAEAYESSGAYREQVAKLGDTLAEPPTRKLYEVSIQM</sequence>
<reference evidence="2" key="1">
    <citation type="submission" date="2020-02" db="EMBL/GenBank/DDBJ databases">
        <authorList>
            <person name="Meier V. D."/>
        </authorList>
    </citation>
    <scope>NUCLEOTIDE SEQUENCE</scope>
    <source>
        <strain evidence="2">AVDCRST_MAG80</strain>
    </source>
</reference>
<evidence type="ECO:0008006" key="3">
    <source>
        <dbReference type="Google" id="ProtNLM"/>
    </source>
</evidence>
<dbReference type="Gene3D" id="3.30.70.100">
    <property type="match status" value="1"/>
</dbReference>
<protein>
    <recommendedName>
        <fullName evidence="3">ABM domain-containing protein</fullName>
    </recommendedName>
</protein>
<organism evidence="2">
    <name type="scientific">uncultured Rubrobacteraceae bacterium</name>
    <dbReference type="NCBI Taxonomy" id="349277"/>
    <lineage>
        <taxon>Bacteria</taxon>
        <taxon>Bacillati</taxon>
        <taxon>Actinomycetota</taxon>
        <taxon>Rubrobacteria</taxon>
        <taxon>Rubrobacterales</taxon>
        <taxon>Rubrobacteraceae</taxon>
        <taxon>environmental samples</taxon>
    </lineage>
</organism>
<evidence type="ECO:0000313" key="2">
    <source>
        <dbReference type="EMBL" id="CAA9448910.1"/>
    </source>
</evidence>
<feature type="region of interest" description="Disordered" evidence="1">
    <location>
        <begin position="1"/>
        <end position="39"/>
    </location>
</feature>
<gene>
    <name evidence="2" type="ORF">AVDCRST_MAG80-2050</name>
</gene>
<dbReference type="SUPFAM" id="SSF54909">
    <property type="entry name" value="Dimeric alpha+beta barrel"/>
    <property type="match status" value="1"/>
</dbReference>
<proteinExistence type="predicted"/>
<dbReference type="InterPro" id="IPR011008">
    <property type="entry name" value="Dimeric_a/b-barrel"/>
</dbReference>